<protein>
    <submittedName>
        <fullName evidence="1">Uncharacterized protein</fullName>
    </submittedName>
</protein>
<comment type="caution">
    <text evidence="1">The sequence shown here is derived from an EMBL/GenBank/DDBJ whole genome shotgun (WGS) entry which is preliminary data.</text>
</comment>
<organism evidence="1 2">
    <name type="scientific">Hydnum rufescens UP504</name>
    <dbReference type="NCBI Taxonomy" id="1448309"/>
    <lineage>
        <taxon>Eukaryota</taxon>
        <taxon>Fungi</taxon>
        <taxon>Dikarya</taxon>
        <taxon>Basidiomycota</taxon>
        <taxon>Agaricomycotina</taxon>
        <taxon>Agaricomycetes</taxon>
        <taxon>Cantharellales</taxon>
        <taxon>Hydnaceae</taxon>
        <taxon>Hydnum</taxon>
    </lineage>
</organism>
<reference evidence="1" key="1">
    <citation type="journal article" date="2020" name="Nat. Commun.">
        <title>Large-scale genome sequencing of mycorrhizal fungi provides insights into the early evolution of symbiotic traits.</title>
        <authorList>
            <person name="Miyauchi S."/>
            <person name="Kiss E."/>
            <person name="Kuo A."/>
            <person name="Drula E."/>
            <person name="Kohler A."/>
            <person name="Sanchez-Garcia M."/>
            <person name="Morin E."/>
            <person name="Andreopoulos B."/>
            <person name="Barry K.W."/>
            <person name="Bonito G."/>
            <person name="Buee M."/>
            <person name="Carver A."/>
            <person name="Chen C."/>
            <person name="Cichocki N."/>
            <person name="Clum A."/>
            <person name="Culley D."/>
            <person name="Crous P.W."/>
            <person name="Fauchery L."/>
            <person name="Girlanda M."/>
            <person name="Hayes R.D."/>
            <person name="Keri Z."/>
            <person name="LaButti K."/>
            <person name="Lipzen A."/>
            <person name="Lombard V."/>
            <person name="Magnuson J."/>
            <person name="Maillard F."/>
            <person name="Murat C."/>
            <person name="Nolan M."/>
            <person name="Ohm R.A."/>
            <person name="Pangilinan J."/>
            <person name="Pereira M.F."/>
            <person name="Perotto S."/>
            <person name="Peter M."/>
            <person name="Pfister S."/>
            <person name="Riley R."/>
            <person name="Sitrit Y."/>
            <person name="Stielow J.B."/>
            <person name="Szollosi G."/>
            <person name="Zifcakova L."/>
            <person name="Stursova M."/>
            <person name="Spatafora J.W."/>
            <person name="Tedersoo L."/>
            <person name="Vaario L.M."/>
            <person name="Yamada A."/>
            <person name="Yan M."/>
            <person name="Wang P."/>
            <person name="Xu J."/>
            <person name="Bruns T."/>
            <person name="Baldrian P."/>
            <person name="Vilgalys R."/>
            <person name="Dunand C."/>
            <person name="Henrissat B."/>
            <person name="Grigoriev I.V."/>
            <person name="Hibbett D."/>
            <person name="Nagy L.G."/>
            <person name="Martin F.M."/>
        </authorList>
    </citation>
    <scope>NUCLEOTIDE SEQUENCE</scope>
    <source>
        <strain evidence="1">UP504</strain>
    </source>
</reference>
<evidence type="ECO:0000313" key="1">
    <source>
        <dbReference type="EMBL" id="KAF9503776.1"/>
    </source>
</evidence>
<dbReference type="OrthoDB" id="5307922at2759"/>
<sequence>LDYRITRRKPYPKGTVLPPDDMAAPFDKTSDPYWDDFAGPGILHCKPESYDA</sequence>
<dbReference type="AlphaFoldDB" id="A0A9P6AF39"/>
<dbReference type="EMBL" id="MU129302">
    <property type="protein sequence ID" value="KAF9503776.1"/>
    <property type="molecule type" value="Genomic_DNA"/>
</dbReference>
<keyword evidence="2" id="KW-1185">Reference proteome</keyword>
<gene>
    <name evidence="1" type="ORF">BS47DRAFT_1355891</name>
</gene>
<accession>A0A9P6AF39</accession>
<name>A0A9P6AF39_9AGAM</name>
<evidence type="ECO:0000313" key="2">
    <source>
        <dbReference type="Proteomes" id="UP000886523"/>
    </source>
</evidence>
<feature type="non-terminal residue" evidence="1">
    <location>
        <position position="1"/>
    </location>
</feature>
<proteinExistence type="predicted"/>
<dbReference type="Proteomes" id="UP000886523">
    <property type="component" value="Unassembled WGS sequence"/>
</dbReference>